<evidence type="ECO:0000256" key="5">
    <source>
        <dbReference type="ARBA" id="ARBA00023136"/>
    </source>
</evidence>
<protein>
    <submittedName>
        <fullName evidence="8">YihY/virulence factor BrkB family protein</fullName>
    </submittedName>
</protein>
<dbReference type="PANTHER" id="PTHR30213:SF1">
    <property type="entry name" value="INNER MEMBRANE PROTEIN YHJD"/>
    <property type="match status" value="1"/>
</dbReference>
<evidence type="ECO:0000256" key="3">
    <source>
        <dbReference type="ARBA" id="ARBA00022692"/>
    </source>
</evidence>
<evidence type="ECO:0000256" key="4">
    <source>
        <dbReference type="ARBA" id="ARBA00022989"/>
    </source>
</evidence>
<feature type="transmembrane region" description="Helical" evidence="7">
    <location>
        <begin position="143"/>
        <end position="167"/>
    </location>
</feature>
<feature type="transmembrane region" description="Helical" evidence="7">
    <location>
        <begin position="41"/>
        <end position="63"/>
    </location>
</feature>
<name>A0A3P3R9B4_9EURY</name>
<keyword evidence="5 7" id="KW-0472">Membrane</keyword>
<dbReference type="GO" id="GO:0005886">
    <property type="term" value="C:plasma membrane"/>
    <property type="evidence" value="ECO:0007669"/>
    <property type="project" value="UniProtKB-SubCell"/>
</dbReference>
<feature type="transmembrane region" description="Helical" evidence="7">
    <location>
        <begin position="241"/>
        <end position="268"/>
    </location>
</feature>
<dbReference type="Pfam" id="PF03631">
    <property type="entry name" value="Virul_fac_BrkB"/>
    <property type="match status" value="1"/>
</dbReference>
<feature type="transmembrane region" description="Helical" evidence="7">
    <location>
        <begin position="173"/>
        <end position="199"/>
    </location>
</feature>
<evidence type="ECO:0000256" key="2">
    <source>
        <dbReference type="ARBA" id="ARBA00022475"/>
    </source>
</evidence>
<dbReference type="PIRSF" id="PIRSF035875">
    <property type="entry name" value="RNase_BN"/>
    <property type="match status" value="1"/>
</dbReference>
<keyword evidence="3 7" id="KW-0812">Transmembrane</keyword>
<evidence type="ECO:0000313" key="9">
    <source>
        <dbReference type="Proteomes" id="UP000282322"/>
    </source>
</evidence>
<keyword evidence="4 7" id="KW-1133">Transmembrane helix</keyword>
<keyword evidence="2" id="KW-1003">Cell membrane</keyword>
<evidence type="ECO:0000256" key="1">
    <source>
        <dbReference type="ARBA" id="ARBA00004651"/>
    </source>
</evidence>
<evidence type="ECO:0000256" key="6">
    <source>
        <dbReference type="SAM" id="MobiDB-lite"/>
    </source>
</evidence>
<dbReference type="PANTHER" id="PTHR30213">
    <property type="entry name" value="INNER MEMBRANE PROTEIN YHJD"/>
    <property type="match status" value="1"/>
</dbReference>
<comment type="caution">
    <text evidence="8">The sequence shown here is derived from an EMBL/GenBank/DDBJ whole genome shotgun (WGS) entry which is preliminary data.</text>
</comment>
<dbReference type="Proteomes" id="UP000282322">
    <property type="component" value="Unassembled WGS sequence"/>
</dbReference>
<sequence length="298" mass="30805">MCGLPVNCYRVNRDVAAAVATTRSILDGIRSKQITFLGASLAYYAFVSLIPLLLLTIAIGTTLGGATFANTVSDPVTAAIGGEAGTVVRDALERRSGSSGATVVSLLVLLWSGLKLFRGIDIAFSTVYSGASSPGFVGQLRNALLTLLAVGIGITLTVVIGTILAVFDVVTVISGYLVVAIGTIVQVSGLILSLLPIYYILPGVSVSVREVVPGAVFTAIGWTVLQTVFRTYTEYATSYAAYGVLGGGLLLVTFLYFGGLILLVGVVINATLAGRLDTATDETDNGDDHGGTKTEPTT</sequence>
<dbReference type="AlphaFoldDB" id="A0A3P3R9B4"/>
<dbReference type="EMBL" id="RRCH01000029">
    <property type="protein sequence ID" value="RRJ29123.1"/>
    <property type="molecule type" value="Genomic_DNA"/>
</dbReference>
<dbReference type="InterPro" id="IPR017039">
    <property type="entry name" value="Virul_fac_BrkB"/>
</dbReference>
<organism evidence="8 9">
    <name type="scientific">Halocatena pleomorpha</name>
    <dbReference type="NCBI Taxonomy" id="1785090"/>
    <lineage>
        <taxon>Archaea</taxon>
        <taxon>Methanobacteriati</taxon>
        <taxon>Methanobacteriota</taxon>
        <taxon>Stenosarchaea group</taxon>
        <taxon>Halobacteria</taxon>
        <taxon>Halobacteriales</taxon>
        <taxon>Natronomonadaceae</taxon>
        <taxon>Halocatena</taxon>
    </lineage>
</organism>
<evidence type="ECO:0000256" key="7">
    <source>
        <dbReference type="SAM" id="Phobius"/>
    </source>
</evidence>
<comment type="subcellular location">
    <subcellularLocation>
        <location evidence="1">Cell membrane</location>
        <topology evidence="1">Multi-pass membrane protein</topology>
    </subcellularLocation>
</comment>
<accession>A0A3P3R9B4</accession>
<dbReference type="NCBIfam" id="TIGR00765">
    <property type="entry name" value="yihY_not_rbn"/>
    <property type="match status" value="1"/>
</dbReference>
<evidence type="ECO:0000313" key="8">
    <source>
        <dbReference type="EMBL" id="RRJ29123.1"/>
    </source>
</evidence>
<reference evidence="8 9" key="1">
    <citation type="submission" date="2018-11" db="EMBL/GenBank/DDBJ databases">
        <title>Taxonoimc description of Halomarina strain SPP-AMP-1.</title>
        <authorList>
            <person name="Pal Y."/>
            <person name="Srinivasana K."/>
            <person name="Verma A."/>
            <person name="Kumar P."/>
        </authorList>
    </citation>
    <scope>NUCLEOTIDE SEQUENCE [LARGE SCALE GENOMIC DNA]</scope>
    <source>
        <strain evidence="8 9">SPP-AMP-1</strain>
    </source>
</reference>
<feature type="region of interest" description="Disordered" evidence="6">
    <location>
        <begin position="279"/>
        <end position="298"/>
    </location>
</feature>
<feature type="transmembrane region" description="Helical" evidence="7">
    <location>
        <begin position="211"/>
        <end position="229"/>
    </location>
</feature>
<gene>
    <name evidence="8" type="ORF">EIK79_13360</name>
</gene>
<keyword evidence="9" id="KW-1185">Reference proteome</keyword>
<proteinExistence type="predicted"/>